<dbReference type="PROSITE" id="PS50111">
    <property type="entry name" value="CHEMOTAXIS_TRANSDUC_2"/>
    <property type="match status" value="1"/>
</dbReference>
<evidence type="ECO:0000256" key="1">
    <source>
        <dbReference type="ARBA" id="ARBA00023224"/>
    </source>
</evidence>
<feature type="region of interest" description="Disordered" evidence="5">
    <location>
        <begin position="1"/>
        <end position="21"/>
    </location>
</feature>
<dbReference type="PRINTS" id="PR00260">
    <property type="entry name" value="CHEMTRNSDUCR"/>
</dbReference>
<keyword evidence="4" id="KW-0175">Coiled coil</keyword>
<dbReference type="AlphaFoldDB" id="A0A1I3BXJ7"/>
<dbReference type="SUPFAM" id="SSF55785">
    <property type="entry name" value="PYP-like sensor domain (PAS domain)"/>
    <property type="match status" value="1"/>
</dbReference>
<organism evidence="8 9">
    <name type="scientific">Halorubrum aquaticum</name>
    <dbReference type="NCBI Taxonomy" id="387340"/>
    <lineage>
        <taxon>Archaea</taxon>
        <taxon>Methanobacteriati</taxon>
        <taxon>Methanobacteriota</taxon>
        <taxon>Stenosarchaea group</taxon>
        <taxon>Halobacteria</taxon>
        <taxon>Halobacteriales</taxon>
        <taxon>Haloferacaceae</taxon>
        <taxon>Halorubrum</taxon>
    </lineage>
</organism>
<dbReference type="PROSITE" id="PS50112">
    <property type="entry name" value="PAS"/>
    <property type="match status" value="1"/>
</dbReference>
<evidence type="ECO:0000256" key="4">
    <source>
        <dbReference type="SAM" id="Coils"/>
    </source>
</evidence>
<dbReference type="GO" id="GO:0007165">
    <property type="term" value="P:signal transduction"/>
    <property type="evidence" value="ECO:0007669"/>
    <property type="project" value="UniProtKB-KW"/>
</dbReference>
<dbReference type="InterPro" id="IPR013656">
    <property type="entry name" value="PAS_4"/>
</dbReference>
<dbReference type="SMART" id="SM00283">
    <property type="entry name" value="MA"/>
    <property type="match status" value="1"/>
</dbReference>
<evidence type="ECO:0000313" key="9">
    <source>
        <dbReference type="Proteomes" id="UP000323537"/>
    </source>
</evidence>
<dbReference type="InterPro" id="IPR000014">
    <property type="entry name" value="PAS"/>
</dbReference>
<feature type="domain" description="PAS" evidence="7">
    <location>
        <begin position="52"/>
        <end position="110"/>
    </location>
</feature>
<reference evidence="8 9" key="1">
    <citation type="submission" date="2016-10" db="EMBL/GenBank/DDBJ databases">
        <authorList>
            <person name="Varghese N."/>
            <person name="Submissions S."/>
        </authorList>
    </citation>
    <scope>NUCLEOTIDE SEQUENCE [LARGE SCALE GENOMIC DNA]</scope>
    <source>
        <strain evidence="8 9">CGMCC 1.6377</strain>
    </source>
</reference>
<protein>
    <submittedName>
        <fullName evidence="8">Methyl-accepting chemotaxis sensory transducer with Pas/Pac sensor</fullName>
    </submittedName>
</protein>
<dbReference type="GO" id="GO:0004888">
    <property type="term" value="F:transmembrane signaling receptor activity"/>
    <property type="evidence" value="ECO:0007669"/>
    <property type="project" value="InterPro"/>
</dbReference>
<keyword evidence="9" id="KW-1185">Reference proteome</keyword>
<dbReference type="Gene3D" id="3.30.450.20">
    <property type="entry name" value="PAS domain"/>
    <property type="match status" value="1"/>
</dbReference>
<evidence type="ECO:0000256" key="2">
    <source>
        <dbReference type="ARBA" id="ARBA00029447"/>
    </source>
</evidence>
<comment type="similarity">
    <text evidence="2">Belongs to the methyl-accepting chemotaxis (MCP) protein family.</text>
</comment>
<dbReference type="InterPro" id="IPR004090">
    <property type="entry name" value="Chemotax_Me-accpt_rcpt"/>
</dbReference>
<dbReference type="SMART" id="SM00091">
    <property type="entry name" value="PAS"/>
    <property type="match status" value="1"/>
</dbReference>
<dbReference type="InterPro" id="IPR035965">
    <property type="entry name" value="PAS-like_dom_sf"/>
</dbReference>
<evidence type="ECO:0000259" key="7">
    <source>
        <dbReference type="PROSITE" id="PS50112"/>
    </source>
</evidence>
<gene>
    <name evidence="8" type="ORF">SAMN04488066_11635</name>
</gene>
<dbReference type="GO" id="GO:0006935">
    <property type="term" value="P:chemotaxis"/>
    <property type="evidence" value="ECO:0007669"/>
    <property type="project" value="InterPro"/>
</dbReference>
<evidence type="ECO:0000313" key="8">
    <source>
        <dbReference type="EMBL" id="SFH66900.1"/>
    </source>
</evidence>
<dbReference type="Pfam" id="PF08448">
    <property type="entry name" value="PAS_4"/>
    <property type="match status" value="1"/>
</dbReference>
<evidence type="ECO:0000256" key="5">
    <source>
        <dbReference type="SAM" id="MobiDB-lite"/>
    </source>
</evidence>
<dbReference type="PANTHER" id="PTHR32089:SF112">
    <property type="entry name" value="LYSOZYME-LIKE PROTEIN-RELATED"/>
    <property type="match status" value="1"/>
</dbReference>
<dbReference type="GO" id="GO:0016020">
    <property type="term" value="C:membrane"/>
    <property type="evidence" value="ECO:0007669"/>
    <property type="project" value="InterPro"/>
</dbReference>
<feature type="coiled-coil region" evidence="4">
    <location>
        <begin position="411"/>
        <end position="445"/>
    </location>
</feature>
<dbReference type="Proteomes" id="UP000323537">
    <property type="component" value="Unassembled WGS sequence"/>
</dbReference>
<sequence>MTVATGTDDGGAQGGHDEFRSEDLWESYLERAEPAPEDDDEVDRLRHERDFWRSMFDQLVGEFPEGVLVTRTDGGLTHWNRTLADHLNIDGAEAIGEHAYDVIGTENRDETLAETIAREETAIEEVEIREVPTTDAKFQNYGVPLRGPDGTVAGAFEVASDVSEHVDRQRELEALQREVSGTVRTQLTDLSETIDRVVTFTEETESFSEAQRRWMEQVADEVSDQSATIEEIASSAEQVNQAAGHARERADEGETAAETALERMDGVRSSAESVGETIDELTAQADEMGEIIEVINDIADQTNLLALNASIEAARAGEAGAGFSVVADEVKSLAEESQEQAGRIEDRIGDVVSTTRRTAVELEETTDDLDAATDAVGGIVDSLREIREAVDETATGVEEVARATDDHAASTEEVAATVDEAVGELTELEEQLSELSGIANDQYRQVERIEGTVDGLLTGE</sequence>
<dbReference type="OrthoDB" id="8523at2157"/>
<proteinExistence type="inferred from homology"/>
<evidence type="ECO:0000259" key="6">
    <source>
        <dbReference type="PROSITE" id="PS50111"/>
    </source>
</evidence>
<name>A0A1I3BXJ7_9EURY</name>
<dbReference type="EMBL" id="FOPZ01000016">
    <property type="protein sequence ID" value="SFH66900.1"/>
    <property type="molecule type" value="Genomic_DNA"/>
</dbReference>
<dbReference type="Gene3D" id="1.10.287.950">
    <property type="entry name" value="Methyl-accepting chemotaxis protein"/>
    <property type="match status" value="1"/>
</dbReference>
<dbReference type="Pfam" id="PF00015">
    <property type="entry name" value="MCPsignal"/>
    <property type="match status" value="1"/>
</dbReference>
<evidence type="ECO:0000256" key="3">
    <source>
        <dbReference type="PROSITE-ProRule" id="PRU00284"/>
    </source>
</evidence>
<dbReference type="InterPro" id="IPR004089">
    <property type="entry name" value="MCPsignal_dom"/>
</dbReference>
<dbReference type="CDD" id="cd00130">
    <property type="entry name" value="PAS"/>
    <property type="match status" value="1"/>
</dbReference>
<dbReference type="RefSeq" id="WP_149785086.1">
    <property type="nucleotide sequence ID" value="NZ_BAAADP010000001.1"/>
</dbReference>
<keyword evidence="1 3" id="KW-0807">Transducer</keyword>
<feature type="domain" description="Methyl-accepting transducer" evidence="6">
    <location>
        <begin position="186"/>
        <end position="422"/>
    </location>
</feature>
<dbReference type="PANTHER" id="PTHR32089">
    <property type="entry name" value="METHYL-ACCEPTING CHEMOTAXIS PROTEIN MCPB"/>
    <property type="match status" value="1"/>
</dbReference>
<dbReference type="SUPFAM" id="SSF58104">
    <property type="entry name" value="Methyl-accepting chemotaxis protein (MCP) signaling domain"/>
    <property type="match status" value="1"/>
</dbReference>
<accession>A0A1I3BXJ7</accession>